<feature type="compositionally biased region" description="Basic and acidic residues" evidence="10">
    <location>
        <begin position="348"/>
        <end position="361"/>
    </location>
</feature>
<evidence type="ECO:0000313" key="13">
    <source>
        <dbReference type="Proteomes" id="UP001519460"/>
    </source>
</evidence>
<evidence type="ECO:0000256" key="2">
    <source>
        <dbReference type="ARBA" id="ARBA00022527"/>
    </source>
</evidence>
<keyword evidence="4" id="KW-0808">Transferase</keyword>
<evidence type="ECO:0000256" key="5">
    <source>
        <dbReference type="ARBA" id="ARBA00022741"/>
    </source>
</evidence>
<dbReference type="GO" id="GO:0005524">
    <property type="term" value="F:ATP binding"/>
    <property type="evidence" value="ECO:0007669"/>
    <property type="project" value="UniProtKB-KW"/>
</dbReference>
<keyword evidence="6" id="KW-0418">Kinase</keyword>
<dbReference type="Gene3D" id="3.30.200.20">
    <property type="entry name" value="Phosphorylase Kinase, domain 1"/>
    <property type="match status" value="1"/>
</dbReference>
<feature type="compositionally biased region" description="Low complexity" evidence="10">
    <location>
        <begin position="322"/>
        <end position="336"/>
    </location>
</feature>
<dbReference type="AlphaFoldDB" id="A0ABD0K7T5"/>
<proteinExistence type="predicted"/>
<reference evidence="12 13" key="1">
    <citation type="journal article" date="2023" name="Sci. Data">
        <title>Genome assembly of the Korean intertidal mud-creeper Batillaria attramentaria.</title>
        <authorList>
            <person name="Patra A.K."/>
            <person name="Ho P.T."/>
            <person name="Jun S."/>
            <person name="Lee S.J."/>
            <person name="Kim Y."/>
            <person name="Won Y.J."/>
        </authorList>
    </citation>
    <scope>NUCLEOTIDE SEQUENCE [LARGE SCALE GENOMIC DNA]</scope>
    <source>
        <strain evidence="12">Wonlab-2016</strain>
    </source>
</reference>
<dbReference type="InterPro" id="IPR011009">
    <property type="entry name" value="Kinase-like_dom_sf"/>
</dbReference>
<evidence type="ECO:0000256" key="8">
    <source>
        <dbReference type="ARBA" id="ARBA00047899"/>
    </source>
</evidence>
<evidence type="ECO:0000256" key="9">
    <source>
        <dbReference type="ARBA" id="ARBA00048679"/>
    </source>
</evidence>
<protein>
    <recommendedName>
        <fullName evidence="1">non-specific serine/threonine protein kinase</fullName>
        <ecNumber evidence="1">2.7.11.1</ecNumber>
    </recommendedName>
</protein>
<evidence type="ECO:0000256" key="7">
    <source>
        <dbReference type="ARBA" id="ARBA00022840"/>
    </source>
</evidence>
<dbReference type="PANTHER" id="PTHR24356">
    <property type="entry name" value="SERINE/THREONINE-PROTEIN KINASE"/>
    <property type="match status" value="1"/>
</dbReference>
<comment type="caution">
    <text evidence="12">The sequence shown here is derived from an EMBL/GenBank/DDBJ whole genome shotgun (WGS) entry which is preliminary data.</text>
</comment>
<comment type="catalytic activity">
    <reaction evidence="9">
        <text>L-seryl-[protein] + ATP = O-phospho-L-seryl-[protein] + ADP + H(+)</text>
        <dbReference type="Rhea" id="RHEA:17989"/>
        <dbReference type="Rhea" id="RHEA-COMP:9863"/>
        <dbReference type="Rhea" id="RHEA-COMP:11604"/>
        <dbReference type="ChEBI" id="CHEBI:15378"/>
        <dbReference type="ChEBI" id="CHEBI:29999"/>
        <dbReference type="ChEBI" id="CHEBI:30616"/>
        <dbReference type="ChEBI" id="CHEBI:83421"/>
        <dbReference type="ChEBI" id="CHEBI:456216"/>
        <dbReference type="EC" id="2.7.11.1"/>
    </reaction>
</comment>
<dbReference type="Proteomes" id="UP001519460">
    <property type="component" value="Unassembled WGS sequence"/>
</dbReference>
<evidence type="ECO:0000256" key="6">
    <source>
        <dbReference type="ARBA" id="ARBA00022777"/>
    </source>
</evidence>
<feature type="domain" description="Protein kinase" evidence="11">
    <location>
        <begin position="1"/>
        <end position="267"/>
    </location>
</feature>
<organism evidence="12 13">
    <name type="scientific">Batillaria attramentaria</name>
    <dbReference type="NCBI Taxonomy" id="370345"/>
    <lineage>
        <taxon>Eukaryota</taxon>
        <taxon>Metazoa</taxon>
        <taxon>Spiralia</taxon>
        <taxon>Lophotrochozoa</taxon>
        <taxon>Mollusca</taxon>
        <taxon>Gastropoda</taxon>
        <taxon>Caenogastropoda</taxon>
        <taxon>Sorbeoconcha</taxon>
        <taxon>Cerithioidea</taxon>
        <taxon>Batillariidae</taxon>
        <taxon>Batillaria</taxon>
    </lineage>
</organism>
<evidence type="ECO:0000256" key="4">
    <source>
        <dbReference type="ARBA" id="ARBA00022679"/>
    </source>
</evidence>
<gene>
    <name evidence="12" type="ORF">BaRGS_00025624</name>
</gene>
<name>A0ABD0K7T5_9CAEN</name>
<sequence>MEERKWLQIKAVTKDEFKFIKKLGEGFYGPIKRLTTERMVLLEVNSVWIIRMFHSFQDAINHYLLLEYIPGGSVKELLRREGNLMEEKARIYGAEMLLGINALHRHGFMHRNLSPENFLIDATGHLKISDFGQAFRFLPLETCLKLASESSFDQGVTPFRGKKPKHKILNWRQTIEYPIVQQISDEAKDLLSSLLRNEQFRLGLYGCEDVMRHAFFEDTCWTQPRENALRVDEGLDPHDWALVERAEPKPLYARTAYLQGLVSHLHGGPVGFMPPYGVDIGSLSALSGGWRGSLSDENKARPSDMTYDDVSVPNSRRTSFASHTKSSQASPKSSSTGPTRSIARWKSRPRDTKGVTDGPVH</sequence>
<evidence type="ECO:0000313" key="12">
    <source>
        <dbReference type="EMBL" id="KAK7483128.1"/>
    </source>
</evidence>
<dbReference type="EMBL" id="JACVVK020000232">
    <property type="protein sequence ID" value="KAK7483128.1"/>
    <property type="molecule type" value="Genomic_DNA"/>
</dbReference>
<feature type="region of interest" description="Disordered" evidence="10">
    <location>
        <begin position="291"/>
        <end position="361"/>
    </location>
</feature>
<dbReference type="PROSITE" id="PS50011">
    <property type="entry name" value="PROTEIN_KINASE_DOM"/>
    <property type="match status" value="1"/>
</dbReference>
<dbReference type="InterPro" id="IPR050236">
    <property type="entry name" value="Ser_Thr_kinase_AGC"/>
</dbReference>
<feature type="non-terminal residue" evidence="12">
    <location>
        <position position="361"/>
    </location>
</feature>
<evidence type="ECO:0000256" key="10">
    <source>
        <dbReference type="SAM" id="MobiDB-lite"/>
    </source>
</evidence>
<accession>A0ABD0K7T5</accession>
<keyword evidence="7" id="KW-0067">ATP-binding</keyword>
<keyword evidence="3" id="KW-0597">Phosphoprotein</keyword>
<evidence type="ECO:0000259" key="11">
    <source>
        <dbReference type="PROSITE" id="PS50011"/>
    </source>
</evidence>
<keyword evidence="13" id="KW-1185">Reference proteome</keyword>
<keyword evidence="5" id="KW-0547">Nucleotide-binding</keyword>
<keyword evidence="2" id="KW-0723">Serine/threonine-protein kinase</keyword>
<dbReference type="InterPro" id="IPR000719">
    <property type="entry name" value="Prot_kinase_dom"/>
</dbReference>
<evidence type="ECO:0000256" key="3">
    <source>
        <dbReference type="ARBA" id="ARBA00022553"/>
    </source>
</evidence>
<evidence type="ECO:0000256" key="1">
    <source>
        <dbReference type="ARBA" id="ARBA00012513"/>
    </source>
</evidence>
<dbReference type="EC" id="2.7.11.1" evidence="1"/>
<dbReference type="SUPFAM" id="SSF56112">
    <property type="entry name" value="Protein kinase-like (PK-like)"/>
    <property type="match status" value="1"/>
</dbReference>
<dbReference type="Gene3D" id="1.10.510.10">
    <property type="entry name" value="Transferase(Phosphotransferase) domain 1"/>
    <property type="match status" value="2"/>
</dbReference>
<comment type="catalytic activity">
    <reaction evidence="8">
        <text>L-threonyl-[protein] + ATP = O-phospho-L-threonyl-[protein] + ADP + H(+)</text>
        <dbReference type="Rhea" id="RHEA:46608"/>
        <dbReference type="Rhea" id="RHEA-COMP:11060"/>
        <dbReference type="Rhea" id="RHEA-COMP:11605"/>
        <dbReference type="ChEBI" id="CHEBI:15378"/>
        <dbReference type="ChEBI" id="CHEBI:30013"/>
        <dbReference type="ChEBI" id="CHEBI:30616"/>
        <dbReference type="ChEBI" id="CHEBI:61977"/>
        <dbReference type="ChEBI" id="CHEBI:456216"/>
        <dbReference type="EC" id="2.7.11.1"/>
    </reaction>
</comment>
<dbReference type="PANTHER" id="PTHR24356:SF417">
    <property type="entry name" value="CELL CYCLE PROTEIN KINASE DBF2-RELATED"/>
    <property type="match status" value="1"/>
</dbReference>
<dbReference type="GO" id="GO:0004674">
    <property type="term" value="F:protein serine/threonine kinase activity"/>
    <property type="evidence" value="ECO:0007669"/>
    <property type="project" value="UniProtKB-KW"/>
</dbReference>
<dbReference type="Pfam" id="PF00069">
    <property type="entry name" value="Pkinase"/>
    <property type="match status" value="1"/>
</dbReference>
<feature type="compositionally biased region" description="Polar residues" evidence="10">
    <location>
        <begin position="312"/>
        <end position="321"/>
    </location>
</feature>